<reference evidence="2 3" key="1">
    <citation type="submission" date="2017-09" db="EMBL/GenBank/DDBJ databases">
        <authorList>
            <person name="Lee N."/>
            <person name="Cho B.-K."/>
        </authorList>
    </citation>
    <scope>NUCLEOTIDE SEQUENCE [LARGE SCALE GENOMIC DNA]</scope>
    <source>
        <strain evidence="2 3">ATCC 12853</strain>
    </source>
</reference>
<evidence type="ECO:0000313" key="2">
    <source>
        <dbReference type="EMBL" id="QEU91826.1"/>
    </source>
</evidence>
<feature type="compositionally biased region" description="Low complexity" evidence="1">
    <location>
        <begin position="72"/>
        <end position="84"/>
    </location>
</feature>
<organism evidence="2 3">
    <name type="scientific">Streptomyces kanamyceticus</name>
    <dbReference type="NCBI Taxonomy" id="1967"/>
    <lineage>
        <taxon>Bacteria</taxon>
        <taxon>Bacillati</taxon>
        <taxon>Actinomycetota</taxon>
        <taxon>Actinomycetes</taxon>
        <taxon>Kitasatosporales</taxon>
        <taxon>Streptomycetaceae</taxon>
        <taxon>Streptomyces</taxon>
    </lineage>
</organism>
<proteinExistence type="predicted"/>
<accession>A0A5J6GF68</accession>
<feature type="region of interest" description="Disordered" evidence="1">
    <location>
        <begin position="1"/>
        <end position="91"/>
    </location>
</feature>
<dbReference type="EMBL" id="CP023699">
    <property type="protein sequence ID" value="QEU91826.1"/>
    <property type="molecule type" value="Genomic_DNA"/>
</dbReference>
<name>A0A5J6GF68_STRKN</name>
<gene>
    <name evidence="2" type="ORF">CP970_13855</name>
</gene>
<protein>
    <submittedName>
        <fullName evidence="2">Uncharacterized protein</fullName>
    </submittedName>
</protein>
<sequence length="91" mass="9866">MSVRRGPTGRRRTGSGGWRASRRSPARRPGAVRRGPAGPAARWPSHRHRHGAHRQPPRPHPRPERSPPARPAHPASPRHPAAPGTDPPGPT</sequence>
<dbReference type="AlphaFoldDB" id="A0A5J6GF68"/>
<evidence type="ECO:0000256" key="1">
    <source>
        <dbReference type="SAM" id="MobiDB-lite"/>
    </source>
</evidence>
<keyword evidence="3" id="KW-1185">Reference proteome</keyword>
<dbReference type="Proteomes" id="UP000325529">
    <property type="component" value="Chromosome"/>
</dbReference>
<dbReference type="KEGG" id="ska:CP970_13855"/>
<feature type="compositionally biased region" description="Basic residues" evidence="1">
    <location>
        <begin position="44"/>
        <end position="60"/>
    </location>
</feature>
<evidence type="ECO:0000313" key="3">
    <source>
        <dbReference type="Proteomes" id="UP000325529"/>
    </source>
</evidence>
<feature type="compositionally biased region" description="Low complexity" evidence="1">
    <location>
        <begin position="27"/>
        <end position="43"/>
    </location>
</feature>